<dbReference type="EMBL" id="CAJA01000417">
    <property type="protein sequence ID" value="CCH74733.1"/>
    <property type="molecule type" value="Genomic_DNA"/>
</dbReference>
<dbReference type="InterPro" id="IPR023753">
    <property type="entry name" value="FAD/NAD-binding_dom"/>
</dbReference>
<dbReference type="InterPro" id="IPR016156">
    <property type="entry name" value="FAD/NAD-linked_Rdtase_dimer_sf"/>
</dbReference>
<dbReference type="OrthoDB" id="4763248at2"/>
<feature type="domain" description="FAD/NAD(P)-binding" evidence="7">
    <location>
        <begin position="5"/>
        <end position="321"/>
    </location>
</feature>
<gene>
    <name evidence="8" type="ORF">BN11_4740006</name>
</gene>
<protein>
    <submittedName>
        <fullName evidence="8">Pyridine nucleotide-disulfide oxidoreductase dimerization region</fullName>
    </submittedName>
</protein>
<keyword evidence="3 4" id="KW-0274">FAD</keyword>
<evidence type="ECO:0000259" key="6">
    <source>
        <dbReference type="Pfam" id="PF02852"/>
    </source>
</evidence>
<dbReference type="PANTHER" id="PTHR43014:SF5">
    <property type="entry name" value="GLUTATHIONE REDUCTASE (NADPH)"/>
    <property type="match status" value="1"/>
</dbReference>
<keyword evidence="2" id="KW-0285">Flavoprotein</keyword>
<name>W6JYV2_9MICO</name>
<dbReference type="SUPFAM" id="SSF51905">
    <property type="entry name" value="FAD/NAD(P)-binding domain"/>
    <property type="match status" value="1"/>
</dbReference>
<dbReference type="PRINTS" id="PR00411">
    <property type="entry name" value="PNDRDTASEI"/>
</dbReference>
<proteinExistence type="inferred from homology"/>
<accession>W6JYV2</accession>
<reference evidence="8 9" key="1">
    <citation type="journal article" date="2013" name="ISME J.">
        <title>A metabolic model for members of the genus Tetrasphaera involved in enhanced biological phosphorus removal.</title>
        <authorList>
            <person name="Kristiansen R."/>
            <person name="Nguyen H.T.T."/>
            <person name="Saunders A.M."/>
            <person name="Nielsen J.L."/>
            <person name="Wimmer R."/>
            <person name="Le V.Q."/>
            <person name="McIlroy S.J."/>
            <person name="Petrovski S."/>
            <person name="Seviour R.J."/>
            <person name="Calteau A."/>
            <person name="Nielsen K.L."/>
            <person name="Nielsen P.H."/>
        </authorList>
    </citation>
    <scope>NUCLEOTIDE SEQUENCE [LARGE SCALE GENOMIC DNA]</scope>
    <source>
        <strain evidence="8 9">Ben110</strain>
    </source>
</reference>
<evidence type="ECO:0000313" key="8">
    <source>
        <dbReference type="EMBL" id="CCH74733.1"/>
    </source>
</evidence>
<dbReference type="InterPro" id="IPR036188">
    <property type="entry name" value="FAD/NAD-bd_sf"/>
</dbReference>
<comment type="cofactor">
    <cofactor evidence="4">
        <name>FAD</name>
        <dbReference type="ChEBI" id="CHEBI:57692"/>
    </cofactor>
    <text evidence="4">Binds 1 FAD per subunit.</text>
</comment>
<dbReference type="SUPFAM" id="SSF55424">
    <property type="entry name" value="FAD/NAD-linked reductases, dimerisation (C-terminal) domain"/>
    <property type="match status" value="1"/>
</dbReference>
<keyword evidence="4" id="KW-0520">NAD</keyword>
<keyword evidence="9" id="KW-1185">Reference proteome</keyword>
<evidence type="ECO:0000256" key="2">
    <source>
        <dbReference type="ARBA" id="ARBA00022630"/>
    </source>
</evidence>
<dbReference type="GO" id="GO:0000166">
    <property type="term" value="F:nucleotide binding"/>
    <property type="evidence" value="ECO:0007669"/>
    <property type="project" value="UniProtKB-KW"/>
</dbReference>
<feature type="disulfide bond" description="Redox-active" evidence="5">
    <location>
        <begin position="42"/>
        <end position="47"/>
    </location>
</feature>
<dbReference type="PANTHER" id="PTHR43014">
    <property type="entry name" value="MERCURIC REDUCTASE"/>
    <property type="match status" value="1"/>
</dbReference>
<sequence length="450" mass="48161">MTRSYDLIVIGAGMAGVAAANKCASQGWNVAIIDALPYGGTCALRGCDPKKILRRGAEIIDSARLMRGKGIDEGGLSINWADLMKHKHGFTDPVPQNMEDSLTGNGIDTLHGVARFTDEKSIEMDGTRYEATHFLIATGARPRPLDFPGHEHLVDSTVFLDLELLPPRILFVGGGFISFEFAHISARAGSTPTIIDRGARPLKGFDPDLVELLITRGTDAGIELQRSTTITGIENSESGYQVRIERSGQSENLEFDLVVHGAGRTAELAGLDLDAAGVAWDEHGVRVEAHLQSTTNRAVYAAGDSANTPGMPLTPVAVFEGKVAASNMLKATTAVPDYVGVPTAVFTIPELARVGMLEEDAKDQGIDVDVRYSDTSGWYSNYRTGETTAAAKLLIDRSSDRVVGAHLLGPEYGELINFLALAMKLDLTTRQLKSMTAAYPTVGSDLGSML</sequence>
<dbReference type="GO" id="GO:0016491">
    <property type="term" value="F:oxidoreductase activity"/>
    <property type="evidence" value="ECO:0007669"/>
    <property type="project" value="InterPro"/>
</dbReference>
<comment type="similarity">
    <text evidence="1">Belongs to the class-I pyridine nucleotide-disulfide oxidoreductase family.</text>
</comment>
<evidence type="ECO:0000259" key="7">
    <source>
        <dbReference type="Pfam" id="PF07992"/>
    </source>
</evidence>
<dbReference type="Pfam" id="PF07992">
    <property type="entry name" value="Pyr_redox_2"/>
    <property type="match status" value="1"/>
</dbReference>
<dbReference type="Pfam" id="PF02852">
    <property type="entry name" value="Pyr_redox_dim"/>
    <property type="match status" value="1"/>
</dbReference>
<comment type="caution">
    <text evidence="8">The sequence shown here is derived from an EMBL/GenBank/DDBJ whole genome shotgun (WGS) entry which is preliminary data.</text>
</comment>
<evidence type="ECO:0000256" key="4">
    <source>
        <dbReference type="PIRSR" id="PIRSR000350-3"/>
    </source>
</evidence>
<dbReference type="Gene3D" id="3.50.50.60">
    <property type="entry name" value="FAD/NAD(P)-binding domain"/>
    <property type="match status" value="2"/>
</dbReference>
<dbReference type="Gene3D" id="3.30.390.30">
    <property type="match status" value="1"/>
</dbReference>
<dbReference type="PIRSF" id="PIRSF000350">
    <property type="entry name" value="Mercury_reductase_MerA"/>
    <property type="match status" value="1"/>
</dbReference>
<dbReference type="STRING" id="1193182.BN11_4740006"/>
<dbReference type="RefSeq" id="WP_048700084.1">
    <property type="nucleotide sequence ID" value="NZ_HG764815.1"/>
</dbReference>
<feature type="domain" description="Pyridine nucleotide-disulphide oxidoreductase dimerisation" evidence="6">
    <location>
        <begin position="341"/>
        <end position="443"/>
    </location>
</feature>
<evidence type="ECO:0000256" key="3">
    <source>
        <dbReference type="ARBA" id="ARBA00022827"/>
    </source>
</evidence>
<dbReference type="AlphaFoldDB" id="W6JYV2"/>
<feature type="binding site" evidence="4">
    <location>
        <begin position="173"/>
        <end position="180"/>
    </location>
    <ligand>
        <name>NAD(+)</name>
        <dbReference type="ChEBI" id="CHEBI:57540"/>
    </ligand>
</feature>
<feature type="binding site" evidence="4">
    <location>
        <position position="263"/>
    </location>
    <ligand>
        <name>NAD(+)</name>
        <dbReference type="ChEBI" id="CHEBI:57540"/>
    </ligand>
</feature>
<organism evidence="8 9">
    <name type="scientific">Nostocoides australiense Ben110</name>
    <dbReference type="NCBI Taxonomy" id="1193182"/>
    <lineage>
        <taxon>Bacteria</taxon>
        <taxon>Bacillati</taxon>
        <taxon>Actinomycetota</taxon>
        <taxon>Actinomycetes</taxon>
        <taxon>Micrococcales</taxon>
        <taxon>Intrasporangiaceae</taxon>
        <taxon>Nostocoides</taxon>
    </lineage>
</organism>
<dbReference type="Proteomes" id="UP000035763">
    <property type="component" value="Unassembled WGS sequence"/>
</dbReference>
<dbReference type="InterPro" id="IPR001100">
    <property type="entry name" value="Pyr_nuc-diS_OxRdtase"/>
</dbReference>
<feature type="binding site" evidence="4">
    <location>
        <position position="51"/>
    </location>
    <ligand>
        <name>FAD</name>
        <dbReference type="ChEBI" id="CHEBI:57692"/>
    </ligand>
</feature>
<evidence type="ECO:0000256" key="1">
    <source>
        <dbReference type="ARBA" id="ARBA00007532"/>
    </source>
</evidence>
<feature type="binding site" evidence="4">
    <location>
        <position position="304"/>
    </location>
    <ligand>
        <name>FAD</name>
        <dbReference type="ChEBI" id="CHEBI:57692"/>
    </ligand>
</feature>
<evidence type="ECO:0000313" key="9">
    <source>
        <dbReference type="Proteomes" id="UP000035763"/>
    </source>
</evidence>
<keyword evidence="4" id="KW-0547">Nucleotide-binding</keyword>
<dbReference type="PRINTS" id="PR00368">
    <property type="entry name" value="FADPNR"/>
</dbReference>
<dbReference type="InterPro" id="IPR004099">
    <property type="entry name" value="Pyr_nucl-diS_OxRdtase_dimer"/>
</dbReference>
<evidence type="ECO:0000256" key="5">
    <source>
        <dbReference type="PIRSR" id="PIRSR000350-4"/>
    </source>
</evidence>